<sequence length="108" mass="11876">MFSSVQTTKNSTRISVAAQATQTFACDLNPSTTPSSNPGHLLTRQEAAAYIGVQPNTLATWACTQRYDLPYVKVGRNVRYRKQDLDAFIQRNLHGTSFNVIAVEAANV</sequence>
<reference evidence="2" key="1">
    <citation type="journal article" date="2022" name="Microbiol. Resour. Announc.">
        <title>Genome Sequence of Cupriavidus campinensis Strain G5, a Member of a Bacterial Consortium Capable of Polyethylene Degradation.</title>
        <authorList>
            <person name="Schneider B."/>
            <person name="Pfeiffer F."/>
            <person name="Dyall-Smith M."/>
            <person name="Kunte H.J."/>
        </authorList>
    </citation>
    <scope>NUCLEOTIDE SEQUENCE</scope>
    <source>
        <strain evidence="2">G5</strain>
    </source>
</reference>
<dbReference type="InterPro" id="IPR009061">
    <property type="entry name" value="DNA-bd_dom_put_sf"/>
</dbReference>
<gene>
    <name evidence="2" type="ORF">M5D45_04280</name>
</gene>
<dbReference type="Pfam" id="PF12728">
    <property type="entry name" value="HTH_17"/>
    <property type="match status" value="1"/>
</dbReference>
<feature type="domain" description="Helix-turn-helix" evidence="1">
    <location>
        <begin position="41"/>
        <end position="92"/>
    </location>
</feature>
<evidence type="ECO:0000313" key="2">
    <source>
        <dbReference type="EMBL" id="URF05062.1"/>
    </source>
</evidence>
<reference evidence="2" key="2">
    <citation type="submission" date="2022-05" db="EMBL/GenBank/DDBJ databases">
        <authorList>
            <person name="Kunte H.-J."/>
        </authorList>
    </citation>
    <scope>NUCLEOTIDE SEQUENCE</scope>
    <source>
        <strain evidence="2">G5</strain>
    </source>
</reference>
<proteinExistence type="predicted"/>
<dbReference type="AlphaFoldDB" id="A0AAE9I2Y5"/>
<protein>
    <submittedName>
        <fullName evidence="2">Helix-turn-helix domain-containing protein</fullName>
    </submittedName>
</protein>
<evidence type="ECO:0000259" key="1">
    <source>
        <dbReference type="Pfam" id="PF12728"/>
    </source>
</evidence>
<dbReference type="SUPFAM" id="SSF46955">
    <property type="entry name" value="Putative DNA-binding domain"/>
    <property type="match status" value="1"/>
</dbReference>
<dbReference type="KEGG" id="ccam:M5D45_04280"/>
<accession>A0AAE9I2Y5</accession>
<evidence type="ECO:0000313" key="3">
    <source>
        <dbReference type="Proteomes" id="UP001056132"/>
    </source>
</evidence>
<organism evidence="2 3">
    <name type="scientific">Cupriavidus campinensis</name>
    <dbReference type="NCBI Taxonomy" id="151783"/>
    <lineage>
        <taxon>Bacteria</taxon>
        <taxon>Pseudomonadati</taxon>
        <taxon>Pseudomonadota</taxon>
        <taxon>Betaproteobacteria</taxon>
        <taxon>Burkholderiales</taxon>
        <taxon>Burkholderiaceae</taxon>
        <taxon>Cupriavidus</taxon>
    </lineage>
</organism>
<name>A0AAE9I2Y5_9BURK</name>
<dbReference type="InterPro" id="IPR041657">
    <property type="entry name" value="HTH_17"/>
</dbReference>
<dbReference type="EMBL" id="CP097330">
    <property type="protein sequence ID" value="URF05062.1"/>
    <property type="molecule type" value="Genomic_DNA"/>
</dbReference>
<dbReference type="Proteomes" id="UP001056132">
    <property type="component" value="Chromosome 1"/>
</dbReference>
<dbReference type="RefSeq" id="WP_250025135.1">
    <property type="nucleotide sequence ID" value="NZ_CP097330.1"/>
</dbReference>